<protein>
    <submittedName>
        <fullName evidence="3">Integrase catalytic region</fullName>
    </submittedName>
</protein>
<dbReference type="Pfam" id="PF22483">
    <property type="entry name" value="Mu-transpos_C_2"/>
    <property type="match status" value="1"/>
</dbReference>
<feature type="domain" description="Integrase catalytic" evidence="2">
    <location>
        <begin position="127"/>
        <end position="303"/>
    </location>
</feature>
<gene>
    <name evidence="3" type="ORF">TRIP_B300029</name>
</gene>
<organism evidence="3">
    <name type="scientific">Uncultured Desulfatiglans sp</name>
    <dbReference type="NCBI Taxonomy" id="1748965"/>
    <lineage>
        <taxon>Bacteria</taxon>
        <taxon>Pseudomonadati</taxon>
        <taxon>Thermodesulfobacteriota</taxon>
        <taxon>Desulfobacteria</taxon>
        <taxon>Desulfatiglandales</taxon>
        <taxon>Desulfatiglandaceae</taxon>
        <taxon>Desulfatiglans</taxon>
        <taxon>environmental samples</taxon>
    </lineage>
</organism>
<dbReference type="PROSITE" id="PS50994">
    <property type="entry name" value="INTEGRASE"/>
    <property type="match status" value="1"/>
</dbReference>
<dbReference type="PANTHER" id="PTHR35004:SF8">
    <property type="entry name" value="TRANSPOSASE RV3428C-RELATED"/>
    <property type="match status" value="1"/>
</dbReference>
<evidence type="ECO:0000259" key="2">
    <source>
        <dbReference type="PROSITE" id="PS50994"/>
    </source>
</evidence>
<dbReference type="EMBL" id="UPXX01000024">
    <property type="protein sequence ID" value="VBB43644.1"/>
    <property type="molecule type" value="Genomic_DNA"/>
</dbReference>
<evidence type="ECO:0000256" key="1">
    <source>
        <dbReference type="ARBA" id="ARBA00009277"/>
    </source>
</evidence>
<dbReference type="GO" id="GO:0003676">
    <property type="term" value="F:nucleic acid binding"/>
    <property type="evidence" value="ECO:0007669"/>
    <property type="project" value="InterPro"/>
</dbReference>
<accession>A0A653A6P9</accession>
<dbReference type="Gene3D" id="3.30.420.10">
    <property type="entry name" value="Ribonuclease H-like superfamily/Ribonuclease H"/>
    <property type="match status" value="1"/>
</dbReference>
<dbReference type="AlphaFoldDB" id="A0A653A6P9"/>
<dbReference type="PANTHER" id="PTHR35004">
    <property type="entry name" value="TRANSPOSASE RV3428C-RELATED"/>
    <property type="match status" value="1"/>
</dbReference>
<evidence type="ECO:0000313" key="3">
    <source>
        <dbReference type="EMBL" id="VBB43644.1"/>
    </source>
</evidence>
<dbReference type="SUPFAM" id="SSF53098">
    <property type="entry name" value="Ribonuclease H-like"/>
    <property type="match status" value="1"/>
</dbReference>
<dbReference type="InterPro" id="IPR036397">
    <property type="entry name" value="RNaseH_sf"/>
</dbReference>
<reference evidence="3" key="1">
    <citation type="submission" date="2018-07" db="EMBL/GenBank/DDBJ databases">
        <authorList>
            <consortium name="Genoscope - CEA"/>
            <person name="William W."/>
        </authorList>
    </citation>
    <scope>NUCLEOTIDE SEQUENCE</scope>
    <source>
        <strain evidence="3">IK1</strain>
    </source>
</reference>
<dbReference type="InterPro" id="IPR012337">
    <property type="entry name" value="RNaseH-like_sf"/>
</dbReference>
<sequence>MHHYRQVIFRMRMGQSDRAIAKSGLMGRIKCAEVRAVAERNGLLSAVPLPEDQILGKLFEISTERAAQPSLIEPFESQVKQWWQEGICGTTIHRALNSHYGFAGSYSSVRRFLQKLDKRNIQASCVLDFEPGEAAQVDFRTGPTITDVFTGEVLKTWIFVMTLCYSHHQYAELVLDQTVRTWLCSHRHAFEFFNGIPCKVIIDNPKCAITRACYYDPDVQRSYGDLAEAYGFLISPCPPRDPKKKGRVESGVKYIKRSFLPLREFRSLRDANEQLQRWVLEEAGNRIHGTTRQKPLSVFAETEKVFLKLLPDVAPEMAVWTHAKVHANCHVQFEKAYYSAPFSLVHRKLWLKATEKTVKLCKDFELVAVHPRLYTPGRHATVDEHLPPEALAYKLQDPQWCLKQAELVGEHCHRLIRRLFSNRVLDNLRAAQGVIRLGKKYGTGRLEEACERALHFDNPRYRAVKTILEKGLDQVPFKEEPQPALASVYQASGRFIRKRSELQVH</sequence>
<name>A0A653A6P9_UNCDX</name>
<dbReference type="GO" id="GO:0015074">
    <property type="term" value="P:DNA integration"/>
    <property type="evidence" value="ECO:0007669"/>
    <property type="project" value="InterPro"/>
</dbReference>
<dbReference type="NCBIfam" id="NF033546">
    <property type="entry name" value="transpos_IS21"/>
    <property type="match status" value="1"/>
</dbReference>
<dbReference type="InterPro" id="IPR001584">
    <property type="entry name" value="Integrase_cat-core"/>
</dbReference>
<dbReference type="InterPro" id="IPR054353">
    <property type="entry name" value="IstA-like_C"/>
</dbReference>
<proteinExistence type="inferred from homology"/>
<comment type="similarity">
    <text evidence="1">Belongs to the transposase IS21/IS408/IS1162 family.</text>
</comment>